<feature type="region of interest" description="Disordered" evidence="13">
    <location>
        <begin position="123"/>
        <end position="146"/>
    </location>
</feature>
<dbReference type="RefSeq" id="XP_002555894.1">
    <property type="nucleotide sequence ID" value="XM_002555848.1"/>
</dbReference>
<dbReference type="GO" id="GO:0000045">
    <property type="term" value="P:autophagosome assembly"/>
    <property type="evidence" value="ECO:0007669"/>
    <property type="project" value="TreeGrafter"/>
</dbReference>
<dbReference type="PANTHER" id="PTHR13190:SF1">
    <property type="entry name" value="AUTOPHAGY-RELATED 2, ISOFORM A"/>
    <property type="match status" value="1"/>
</dbReference>
<dbReference type="Pfam" id="PF13329">
    <property type="entry name" value="ATG2_CAD"/>
    <property type="match status" value="1"/>
</dbReference>
<dbReference type="GeneID" id="8294205"/>
<dbReference type="eggNOG" id="KOG2993">
    <property type="taxonomic scope" value="Eukaryota"/>
</dbReference>
<evidence type="ECO:0000313" key="14">
    <source>
        <dbReference type="EMBL" id="CAR30032.1"/>
    </source>
</evidence>
<dbReference type="OrthoDB" id="18982at2759"/>
<comment type="catalytic activity">
    <reaction evidence="12">
        <text>a 1,2-diacyl-sn-glycero-3-phosphocholine(in) = a 1,2-diacyl-sn-glycero-3-phosphocholine(out)</text>
        <dbReference type="Rhea" id="RHEA:38571"/>
        <dbReference type="ChEBI" id="CHEBI:57643"/>
    </reaction>
</comment>
<evidence type="ECO:0000256" key="7">
    <source>
        <dbReference type="ARBA" id="ARBA00023006"/>
    </source>
</evidence>
<dbReference type="GO" id="GO:0034727">
    <property type="term" value="P:piecemeal microautophagy of the nucleus"/>
    <property type="evidence" value="ECO:0007669"/>
    <property type="project" value="TreeGrafter"/>
</dbReference>
<comment type="similarity">
    <text evidence="3">Belongs to the ATG2 family.</text>
</comment>
<feature type="compositionally biased region" description="Acidic residues" evidence="13">
    <location>
        <begin position="128"/>
        <end position="139"/>
    </location>
</feature>
<dbReference type="InParanoid" id="C5E1X1"/>
<evidence type="ECO:0000256" key="6">
    <source>
        <dbReference type="ARBA" id="ARBA00022824"/>
    </source>
</evidence>
<dbReference type="KEGG" id="lth:KLTH0H00330g"/>
<comment type="subcellular location">
    <subcellularLocation>
        <location evidence="1">Endoplasmic reticulum membrane</location>
        <topology evidence="1">Peripheral membrane protein</topology>
    </subcellularLocation>
    <subcellularLocation>
        <location evidence="2">Preautophagosomal structure membrane</location>
        <topology evidence="2">Peripheral membrane protein</topology>
    </subcellularLocation>
</comment>
<dbReference type="EMBL" id="CU928180">
    <property type="protein sequence ID" value="CAR30032.1"/>
    <property type="molecule type" value="Genomic_DNA"/>
</dbReference>
<dbReference type="Proteomes" id="UP000002036">
    <property type="component" value="Chromosome H"/>
</dbReference>
<reference evidence="14 15" key="1">
    <citation type="journal article" date="2009" name="Genome Res.">
        <title>Comparative genomics of protoploid Saccharomycetaceae.</title>
        <authorList>
            <consortium name="The Genolevures Consortium"/>
            <person name="Souciet J.-L."/>
            <person name="Dujon B."/>
            <person name="Gaillardin C."/>
            <person name="Johnston M."/>
            <person name="Baret P.V."/>
            <person name="Cliften P."/>
            <person name="Sherman D.J."/>
            <person name="Weissenbach J."/>
            <person name="Westhof E."/>
            <person name="Wincker P."/>
            <person name="Jubin C."/>
            <person name="Poulain J."/>
            <person name="Barbe V."/>
            <person name="Segurens B."/>
            <person name="Artiguenave F."/>
            <person name="Anthouard V."/>
            <person name="Vacherie B."/>
            <person name="Val M.-E."/>
            <person name="Fulton R.S."/>
            <person name="Minx P."/>
            <person name="Wilson R."/>
            <person name="Durrens P."/>
            <person name="Jean G."/>
            <person name="Marck C."/>
            <person name="Martin T."/>
            <person name="Nikolski M."/>
            <person name="Rolland T."/>
            <person name="Seret M.-L."/>
            <person name="Casaregola S."/>
            <person name="Despons L."/>
            <person name="Fairhead C."/>
            <person name="Fischer G."/>
            <person name="Lafontaine I."/>
            <person name="Leh V."/>
            <person name="Lemaire M."/>
            <person name="de Montigny J."/>
            <person name="Neuveglise C."/>
            <person name="Thierry A."/>
            <person name="Blanc-Lenfle I."/>
            <person name="Bleykasten C."/>
            <person name="Diffels J."/>
            <person name="Fritsch E."/>
            <person name="Frangeul L."/>
            <person name="Goeffon A."/>
            <person name="Jauniaux N."/>
            <person name="Kachouri-Lafond R."/>
            <person name="Payen C."/>
            <person name="Potier S."/>
            <person name="Pribylova L."/>
            <person name="Ozanne C."/>
            <person name="Richard G.-F."/>
            <person name="Sacerdot C."/>
            <person name="Straub M.-L."/>
            <person name="Talla E."/>
        </authorList>
    </citation>
    <scope>NUCLEOTIDE SEQUENCE [LARGE SCALE GENOMIC DNA]</scope>
    <source>
        <strain evidence="15">ATCC 56472 / CBS 6340 / NRRL Y-8284</strain>
    </source>
</reference>
<protein>
    <recommendedName>
        <fullName evidence="4">Autophagy-related protein 2</fullName>
    </recommendedName>
</protein>
<dbReference type="GO" id="GO:0032266">
    <property type="term" value="F:phosphatidylinositol-3-phosphate binding"/>
    <property type="evidence" value="ECO:0007669"/>
    <property type="project" value="TreeGrafter"/>
</dbReference>
<evidence type="ECO:0000256" key="1">
    <source>
        <dbReference type="ARBA" id="ARBA00004406"/>
    </source>
</evidence>
<keyword evidence="6" id="KW-0256">Endoplasmic reticulum</keyword>
<dbReference type="PANTHER" id="PTHR13190">
    <property type="entry name" value="AUTOPHAGY-RELATED 2, ISOFORM A"/>
    <property type="match status" value="1"/>
</dbReference>
<dbReference type="GO" id="GO:0006869">
    <property type="term" value="P:lipid transport"/>
    <property type="evidence" value="ECO:0007669"/>
    <property type="project" value="UniProtKB-KW"/>
</dbReference>
<dbReference type="STRING" id="559295.C5E1X1"/>
<proteinExistence type="inferred from homology"/>
<keyword evidence="9" id="KW-0472">Membrane</keyword>
<dbReference type="GO" id="GO:0034045">
    <property type="term" value="C:phagophore assembly site membrane"/>
    <property type="evidence" value="ECO:0007669"/>
    <property type="project" value="UniProtKB-SubCell"/>
</dbReference>
<comment type="catalytic activity">
    <reaction evidence="10">
        <text>a 1,2-diacyl-sn-glycero-3-phospho-L-serine(in) = a 1,2-diacyl-sn-glycero-3-phospho-L-serine(out)</text>
        <dbReference type="Rhea" id="RHEA:38663"/>
        <dbReference type="ChEBI" id="CHEBI:57262"/>
    </reaction>
</comment>
<dbReference type="GO" id="GO:0061723">
    <property type="term" value="P:glycophagy"/>
    <property type="evidence" value="ECO:0007669"/>
    <property type="project" value="TreeGrafter"/>
</dbReference>
<evidence type="ECO:0000256" key="13">
    <source>
        <dbReference type="SAM" id="MobiDB-lite"/>
    </source>
</evidence>
<dbReference type="GO" id="GO:0005789">
    <property type="term" value="C:endoplasmic reticulum membrane"/>
    <property type="evidence" value="ECO:0007669"/>
    <property type="project" value="UniProtKB-SubCell"/>
</dbReference>
<keyword evidence="15" id="KW-1185">Reference proteome</keyword>
<dbReference type="InterPro" id="IPR026849">
    <property type="entry name" value="ATG2"/>
</dbReference>
<evidence type="ECO:0000256" key="12">
    <source>
        <dbReference type="ARBA" id="ARBA00024631"/>
    </source>
</evidence>
<dbReference type="GO" id="GO:0000422">
    <property type="term" value="P:autophagy of mitochondrion"/>
    <property type="evidence" value="ECO:0007669"/>
    <property type="project" value="TreeGrafter"/>
</dbReference>
<evidence type="ECO:0000256" key="4">
    <source>
        <dbReference type="ARBA" id="ARBA00018070"/>
    </source>
</evidence>
<evidence type="ECO:0000256" key="9">
    <source>
        <dbReference type="ARBA" id="ARBA00023136"/>
    </source>
</evidence>
<name>C5E1X1_LACTC</name>
<accession>C5E1X1</accession>
<organism evidence="14 15">
    <name type="scientific">Lachancea thermotolerans (strain ATCC 56472 / CBS 6340 / NRRL Y-8284)</name>
    <name type="common">Yeast</name>
    <name type="synonym">Kluyveromyces thermotolerans</name>
    <dbReference type="NCBI Taxonomy" id="559295"/>
    <lineage>
        <taxon>Eukaryota</taxon>
        <taxon>Fungi</taxon>
        <taxon>Dikarya</taxon>
        <taxon>Ascomycota</taxon>
        <taxon>Saccharomycotina</taxon>
        <taxon>Saccharomycetes</taxon>
        <taxon>Saccharomycetales</taxon>
        <taxon>Saccharomycetaceae</taxon>
        <taxon>Lachancea</taxon>
    </lineage>
</organism>
<keyword evidence="8" id="KW-0445">Lipid transport</keyword>
<evidence type="ECO:0000256" key="10">
    <source>
        <dbReference type="ARBA" id="ARBA00024479"/>
    </source>
</evidence>
<dbReference type="GO" id="GO:0061709">
    <property type="term" value="P:reticulophagy"/>
    <property type="evidence" value="ECO:0007669"/>
    <property type="project" value="TreeGrafter"/>
</dbReference>
<comment type="catalytic activity">
    <reaction evidence="11">
        <text>a 1,2-diacyl-sn-glycero-3-phosphoethanolamine(in) = a 1,2-diacyl-sn-glycero-3-phosphoethanolamine(out)</text>
        <dbReference type="Rhea" id="RHEA:38895"/>
        <dbReference type="ChEBI" id="CHEBI:64612"/>
    </reaction>
</comment>
<evidence type="ECO:0000313" key="15">
    <source>
        <dbReference type="Proteomes" id="UP000002036"/>
    </source>
</evidence>
<gene>
    <name evidence="14" type="ordered locus">KLTH0H00330g</name>
</gene>
<evidence type="ECO:0000256" key="2">
    <source>
        <dbReference type="ARBA" id="ARBA00004623"/>
    </source>
</evidence>
<dbReference type="GO" id="GO:0043495">
    <property type="term" value="F:protein-membrane adaptor activity"/>
    <property type="evidence" value="ECO:0007669"/>
    <property type="project" value="TreeGrafter"/>
</dbReference>
<dbReference type="GO" id="GO:0061908">
    <property type="term" value="C:phagophore"/>
    <property type="evidence" value="ECO:0007669"/>
    <property type="project" value="TreeGrafter"/>
</dbReference>
<evidence type="ECO:0000256" key="3">
    <source>
        <dbReference type="ARBA" id="ARBA00009714"/>
    </source>
</evidence>
<dbReference type="HOGENOM" id="CLU_000626_3_0_1"/>
<dbReference type="OMA" id="YDWKYTR"/>
<evidence type="ECO:0000256" key="11">
    <source>
        <dbReference type="ARBA" id="ARBA00024615"/>
    </source>
</evidence>
<dbReference type="FunCoup" id="C5E1X1">
    <property type="interactions" value="60"/>
</dbReference>
<sequence>MPSWFAQNLQRRLLLYFLQKASLFSNIDVSALDVSLGSSSHFTFHDLDLDVESINIPDIALRSGFIEKLELSLTVSGGVKVEGSGLVFVVKPLLTNTYHPQSSSFSLSKTVYDLASSVMQYSDKENTPEEDLSGEDNSSESDNRSYENFAAPAPSVLQSMRNKALDLALSNLKIQLKDVTIQFLFPQNNVLELSLQEALVLSANKAREVQLSNLQLLHWKQTKSPDEEVESKTDLSMSDSLVYSKAEATSIYMSALQSFQEHENESTFVPQKSEALSFDTLSMKFRGFASIDDLSISDIAIDFNECIIDLPLLLELNESISLPLLAMFSSKFHNNISDTAKYQPQNLQNYKRFQNEQDIREESLFSNLKGSSAIIKLPGQLKVRLKSLLVKICESGIMSSTLGDISVLHQGFPIFTHVPTVPPFFSLMCIPGARKIDIALHHDISVVLDVHSLTDIFRCVKSFEKCMAAWQQAVPRKSQPRGVKPKPYSIGIESETCHLELRLGEGTLNANLSAFSVPNIFESVSLNSVEMNMKKNAQETPLVSIENIKLVTPENPMQFNSYDHGYQEIVISSKCCINIESIRAEVPFLELESLSLEVQNLLKKVVASPDIKRSEYSPRKSGNRQLKRSVRILGSSSIISKQSSTAQYVIQICTVDICLKDILGHDFGDLRGHLSDFFIYMGTDQRFTAHSNKLSINRVSLSQGESLVDVLLVKNEQAPVLMVHKKLTGKICCTLRSVCLRYDAHILDLLKNRKTSNDSASQILPKPAAEVKQNTTVLEFKLLECSISLKPYRLKSSVILILNKASIEFVLPNFRSKGTLKACYILLIDDISNLVDQPGTNYPSLLSFYTERGFANVGKFDKMTLSLTKSRNTMEIRADVNSVSLSLCADSAQALIQTIIDLGVPLTFPEDQKYRTKPTPTDILDDIENDFFTEAKIQINPISTKEDPISIFDNFLDKSPEVVDTDSNMPAGESGSPKFGDQRFMVTEEDYFSSKGCYPVQSIPEDPDVELSIVFGVENVSLKLYDGFDWKYTRNSISEIISQMESVLRQQDLNQDPELIKASIFDSIYLFADKGTDVDSLRQHINRDLQSEPSVFVKGSSKKTRLRPSRDFKVRIGISGITAIFTKFVVDEPTEFTSDLSADTLHDVKLQVRDIEVVDNVPSSTWNKLLTYLKDKPRAKGSEMLSLNIQTVRPIDFLAATELIMYVHVLPLQVHIDQDTLEFLTRFAEFKDSRFELIDEFPDFVYIQKLEVEAVQIRMDYKPKKVDYSGLKSGHASEFMNFFILEGSRFQLQHLIVYGVNGFPELNKTLNNAWLPDITGNQLKGILSGVAPMKTLVTLGSGVKALVSTPVKEYKRDQKLGRGLQKGTQVFVKVTTGEFVRLGVKLASGTQALLENAEELMGGEGSRARDHSINGFEFDLVPEETVKQYEKLMGGTNPSHKGRVSEAIVVEPPSNEKEPPRIFSLYADQPNTLQRGLKEAQSSFGRNIQLAYDALKKAQGEIKESESAQETASSMARVVPVALIRPIIGATEALSKTLQGISNEIDEEQVTYLQDKYKSRRPRETL</sequence>
<keyword evidence="7" id="KW-0072">Autophagy</keyword>
<evidence type="ECO:0000256" key="8">
    <source>
        <dbReference type="ARBA" id="ARBA00023055"/>
    </source>
</evidence>
<keyword evidence="5" id="KW-0813">Transport</keyword>
<evidence type="ECO:0000256" key="5">
    <source>
        <dbReference type="ARBA" id="ARBA00022448"/>
    </source>
</evidence>